<evidence type="ECO:0000256" key="10">
    <source>
        <dbReference type="SAM" id="MobiDB-lite"/>
    </source>
</evidence>
<dbReference type="Pfam" id="PF02701">
    <property type="entry name" value="Zn_ribbon_Dof"/>
    <property type="match status" value="1"/>
</dbReference>
<comment type="function">
    <text evidence="9">Transcription factor that binds specifically to a 5'-AA[AG]G-3' consensus core sequence.</text>
</comment>
<feature type="region of interest" description="Disordered" evidence="10">
    <location>
        <begin position="1"/>
        <end position="23"/>
    </location>
</feature>
<name>A0AAN7QZ63_TRANT</name>
<evidence type="ECO:0000313" key="13">
    <source>
        <dbReference type="Proteomes" id="UP001346149"/>
    </source>
</evidence>
<dbReference type="InterPro" id="IPR003851">
    <property type="entry name" value="Znf_Dof"/>
</dbReference>
<keyword evidence="6 9" id="KW-0804">Transcription</keyword>
<dbReference type="GO" id="GO:0003677">
    <property type="term" value="F:DNA binding"/>
    <property type="evidence" value="ECO:0007669"/>
    <property type="project" value="UniProtKB-UniRule"/>
</dbReference>
<feature type="domain" description="Dof-type" evidence="11">
    <location>
        <begin position="33"/>
        <end position="87"/>
    </location>
</feature>
<dbReference type="EMBL" id="JAXQNO010000016">
    <property type="protein sequence ID" value="KAK4781565.1"/>
    <property type="molecule type" value="Genomic_DNA"/>
</dbReference>
<dbReference type="PANTHER" id="PTHR31992:SF313">
    <property type="entry name" value="DOF ZINC FINGER PROTEIN DOF5.7"/>
    <property type="match status" value="1"/>
</dbReference>
<dbReference type="GO" id="GO:0005634">
    <property type="term" value="C:nucleus"/>
    <property type="evidence" value="ECO:0007669"/>
    <property type="project" value="UniProtKB-SubCell"/>
</dbReference>
<dbReference type="GO" id="GO:0003700">
    <property type="term" value="F:DNA-binding transcription factor activity"/>
    <property type="evidence" value="ECO:0007669"/>
    <property type="project" value="UniProtKB-UniRule"/>
</dbReference>
<keyword evidence="1 9" id="KW-0479">Metal-binding</keyword>
<dbReference type="Proteomes" id="UP001346149">
    <property type="component" value="Unassembled WGS sequence"/>
</dbReference>
<accession>A0AAN7QZ63</accession>
<comment type="subcellular location">
    <subcellularLocation>
        <location evidence="8 9">Nucleus</location>
    </subcellularLocation>
</comment>
<organism evidence="12 13">
    <name type="scientific">Trapa natans</name>
    <name type="common">Water chestnut</name>
    <dbReference type="NCBI Taxonomy" id="22666"/>
    <lineage>
        <taxon>Eukaryota</taxon>
        <taxon>Viridiplantae</taxon>
        <taxon>Streptophyta</taxon>
        <taxon>Embryophyta</taxon>
        <taxon>Tracheophyta</taxon>
        <taxon>Spermatophyta</taxon>
        <taxon>Magnoliopsida</taxon>
        <taxon>eudicotyledons</taxon>
        <taxon>Gunneridae</taxon>
        <taxon>Pentapetalae</taxon>
        <taxon>rosids</taxon>
        <taxon>malvids</taxon>
        <taxon>Myrtales</taxon>
        <taxon>Lythraceae</taxon>
        <taxon>Trapa</taxon>
    </lineage>
</organism>
<dbReference type="AlphaFoldDB" id="A0AAN7QZ63"/>
<feature type="compositionally biased region" description="Low complexity" evidence="10">
    <location>
        <begin position="134"/>
        <end position="153"/>
    </location>
</feature>
<dbReference type="PANTHER" id="PTHR31992">
    <property type="entry name" value="DOF ZINC FINGER PROTEIN DOF1.4-RELATED"/>
    <property type="match status" value="1"/>
</dbReference>
<feature type="compositionally biased region" description="Polar residues" evidence="10">
    <location>
        <begin position="124"/>
        <end position="133"/>
    </location>
</feature>
<comment type="caution">
    <text evidence="12">The sequence shown here is derived from an EMBL/GenBank/DDBJ whole genome shotgun (WGS) entry which is preliminary data.</text>
</comment>
<keyword evidence="13" id="KW-1185">Reference proteome</keyword>
<dbReference type="InterPro" id="IPR045174">
    <property type="entry name" value="Dof"/>
</dbReference>
<evidence type="ECO:0000256" key="2">
    <source>
        <dbReference type="ARBA" id="ARBA00022771"/>
    </source>
</evidence>
<protein>
    <recommendedName>
        <fullName evidence="9">Dof zinc finger protein</fullName>
    </recommendedName>
</protein>
<keyword evidence="3 9" id="KW-0862">Zinc</keyword>
<evidence type="ECO:0000256" key="1">
    <source>
        <dbReference type="ARBA" id="ARBA00022723"/>
    </source>
</evidence>
<dbReference type="GO" id="GO:0008270">
    <property type="term" value="F:zinc ion binding"/>
    <property type="evidence" value="ECO:0007669"/>
    <property type="project" value="UniProtKB-KW"/>
</dbReference>
<evidence type="ECO:0000256" key="4">
    <source>
        <dbReference type="ARBA" id="ARBA00023015"/>
    </source>
</evidence>
<evidence type="ECO:0000256" key="3">
    <source>
        <dbReference type="ARBA" id="ARBA00022833"/>
    </source>
</evidence>
<gene>
    <name evidence="12" type="ORF">SAY86_015667</name>
</gene>
<keyword evidence="2 8" id="KW-0863">Zinc-finger</keyword>
<evidence type="ECO:0000256" key="5">
    <source>
        <dbReference type="ARBA" id="ARBA00023125"/>
    </source>
</evidence>
<keyword evidence="7 8" id="KW-0539">Nucleus</keyword>
<evidence type="ECO:0000259" key="11">
    <source>
        <dbReference type="PROSITE" id="PS50884"/>
    </source>
</evidence>
<keyword evidence="4 9" id="KW-0805">Transcription regulation</keyword>
<feature type="region of interest" description="Disordered" evidence="10">
    <location>
        <begin position="83"/>
        <end position="153"/>
    </location>
</feature>
<evidence type="ECO:0000256" key="8">
    <source>
        <dbReference type="PROSITE-ProRule" id="PRU00071"/>
    </source>
</evidence>
<dbReference type="PROSITE" id="PS01361">
    <property type="entry name" value="ZF_DOF_1"/>
    <property type="match status" value="1"/>
</dbReference>
<feature type="compositionally biased region" description="Low complexity" evidence="10">
    <location>
        <begin position="102"/>
        <end position="115"/>
    </location>
</feature>
<evidence type="ECO:0000256" key="6">
    <source>
        <dbReference type="ARBA" id="ARBA00023163"/>
    </source>
</evidence>
<dbReference type="PROSITE" id="PS50884">
    <property type="entry name" value="ZF_DOF_2"/>
    <property type="match status" value="1"/>
</dbReference>
<proteinExistence type="predicted"/>
<keyword evidence="5 8" id="KW-0238">DNA-binding</keyword>
<evidence type="ECO:0000256" key="9">
    <source>
        <dbReference type="RuleBase" id="RU369094"/>
    </source>
</evidence>
<evidence type="ECO:0000313" key="12">
    <source>
        <dbReference type="EMBL" id="KAK4781565.1"/>
    </source>
</evidence>
<sequence length="304" mass="33132">MQDIHSIAGGRVFSGSGGSVEKRLQSTQHHQALKCPRCESLDTKFCYYNNYNLSQPRHFCKNCRRYWTEGGVLRNVPVGGGCRKVKRSKLKSPTPADSSPVAAESESTTRTTAAAETRDRETRYSLSHSNSERSCTLTAATTSSAEASGGLSATPARRMLSSVLDINEYKPTVMRSMNSPPVTGFNQELLKQGPGCGLFSGLIGSSAEPLPFSFSGGIAQSSHWNDQRSDREQMPSSDGCAFLEQTVQVDPPALGSRPQGSEAFCASDWQPSTYEGGMLDQAYWSRECQWAEEDDPQPGPPFLH</sequence>
<evidence type="ECO:0000256" key="7">
    <source>
        <dbReference type="ARBA" id="ARBA00023242"/>
    </source>
</evidence>
<reference evidence="12 13" key="1">
    <citation type="journal article" date="2023" name="Hortic Res">
        <title>Pangenome of water caltrop reveals structural variations and asymmetric subgenome divergence after allopolyploidization.</title>
        <authorList>
            <person name="Zhang X."/>
            <person name="Chen Y."/>
            <person name="Wang L."/>
            <person name="Yuan Y."/>
            <person name="Fang M."/>
            <person name="Shi L."/>
            <person name="Lu R."/>
            <person name="Comes H.P."/>
            <person name="Ma Y."/>
            <person name="Chen Y."/>
            <person name="Huang G."/>
            <person name="Zhou Y."/>
            <person name="Zheng Z."/>
            <person name="Qiu Y."/>
        </authorList>
    </citation>
    <scope>NUCLEOTIDE SEQUENCE [LARGE SCALE GENOMIC DNA]</scope>
    <source>
        <strain evidence="12">F231</strain>
    </source>
</reference>